<dbReference type="Proteomes" id="UP001221898">
    <property type="component" value="Unassembled WGS sequence"/>
</dbReference>
<gene>
    <name evidence="2" type="ORF">AAFF_G00161010</name>
</gene>
<organism evidence="2 3">
    <name type="scientific">Aldrovandia affinis</name>
    <dbReference type="NCBI Taxonomy" id="143900"/>
    <lineage>
        <taxon>Eukaryota</taxon>
        <taxon>Metazoa</taxon>
        <taxon>Chordata</taxon>
        <taxon>Craniata</taxon>
        <taxon>Vertebrata</taxon>
        <taxon>Euteleostomi</taxon>
        <taxon>Actinopterygii</taxon>
        <taxon>Neopterygii</taxon>
        <taxon>Teleostei</taxon>
        <taxon>Notacanthiformes</taxon>
        <taxon>Halosauridae</taxon>
        <taxon>Aldrovandia</taxon>
    </lineage>
</organism>
<reference evidence="2" key="1">
    <citation type="journal article" date="2023" name="Science">
        <title>Genome structures resolve the early diversification of teleost fishes.</title>
        <authorList>
            <person name="Parey E."/>
            <person name="Louis A."/>
            <person name="Montfort J."/>
            <person name="Bouchez O."/>
            <person name="Roques C."/>
            <person name="Iampietro C."/>
            <person name="Lluch J."/>
            <person name="Castinel A."/>
            <person name="Donnadieu C."/>
            <person name="Desvignes T."/>
            <person name="Floi Bucao C."/>
            <person name="Jouanno E."/>
            <person name="Wen M."/>
            <person name="Mejri S."/>
            <person name="Dirks R."/>
            <person name="Jansen H."/>
            <person name="Henkel C."/>
            <person name="Chen W.J."/>
            <person name="Zahm M."/>
            <person name="Cabau C."/>
            <person name="Klopp C."/>
            <person name="Thompson A.W."/>
            <person name="Robinson-Rechavi M."/>
            <person name="Braasch I."/>
            <person name="Lecointre G."/>
            <person name="Bobe J."/>
            <person name="Postlethwait J.H."/>
            <person name="Berthelot C."/>
            <person name="Roest Crollius H."/>
            <person name="Guiguen Y."/>
        </authorList>
    </citation>
    <scope>NUCLEOTIDE SEQUENCE</scope>
    <source>
        <strain evidence="2">NC1722</strain>
    </source>
</reference>
<feature type="region of interest" description="Disordered" evidence="1">
    <location>
        <begin position="1"/>
        <end position="20"/>
    </location>
</feature>
<proteinExistence type="predicted"/>
<accession>A0AAD7RMV7</accession>
<evidence type="ECO:0000313" key="2">
    <source>
        <dbReference type="EMBL" id="KAJ8387047.1"/>
    </source>
</evidence>
<name>A0AAD7RMV7_9TELE</name>
<protein>
    <submittedName>
        <fullName evidence="2">Uncharacterized protein</fullName>
    </submittedName>
</protein>
<dbReference type="EMBL" id="JAINUG010000218">
    <property type="protein sequence ID" value="KAJ8387047.1"/>
    <property type="molecule type" value="Genomic_DNA"/>
</dbReference>
<dbReference type="AlphaFoldDB" id="A0AAD7RMV7"/>
<sequence length="70" mass="7160">MDVLSKTPPAPVRARARPGPICDRGLHLAASAVASASCSYDNQSSDILTRVAGEVANGGSSVLQSTRPQP</sequence>
<comment type="caution">
    <text evidence="2">The sequence shown here is derived from an EMBL/GenBank/DDBJ whole genome shotgun (WGS) entry which is preliminary data.</text>
</comment>
<evidence type="ECO:0000313" key="3">
    <source>
        <dbReference type="Proteomes" id="UP001221898"/>
    </source>
</evidence>
<evidence type="ECO:0000256" key="1">
    <source>
        <dbReference type="SAM" id="MobiDB-lite"/>
    </source>
</evidence>
<keyword evidence="3" id="KW-1185">Reference proteome</keyword>